<dbReference type="RefSeq" id="WP_007622798.1">
    <property type="nucleotide sequence ID" value="NZ_BANX01000026.1"/>
</dbReference>
<feature type="DNA-binding region" description="H-T-H motif" evidence="4">
    <location>
        <begin position="39"/>
        <end position="58"/>
    </location>
</feature>
<sequence length="208" mass="23510">MTRRQYTARKRAVTAAQTRARILDAAQELFVTHGYSRTTLQQIAQHAGVSVGSVYQAGSKAALMMAVLERGFTGDEKFVSLLERPDFVAIMSDDDTDRAIRRYIDYVTEANSRIADLWHAATLAADTDPAIGEQLERSELRRLDDIHTGCHWFVHRNLISDNQVDEFSDILSHVTSPTTYRYFTVERNWTATRLNGWIRTSISAALEG</sequence>
<dbReference type="OrthoDB" id="3825402at2"/>
<reference evidence="6 7" key="1">
    <citation type="submission" date="2013-01" db="EMBL/GenBank/DDBJ databases">
        <title>Whole genome shotgun sequence of Gordonia soli NBRC 108243.</title>
        <authorList>
            <person name="Isaki-Nakamura S."/>
            <person name="Hosoyama A."/>
            <person name="Tsuchikane K."/>
            <person name="Ando Y."/>
            <person name="Baba S."/>
            <person name="Ohji S."/>
            <person name="Hamada M."/>
            <person name="Tamura T."/>
            <person name="Yamazoe A."/>
            <person name="Yamazaki S."/>
            <person name="Fujita N."/>
        </authorList>
    </citation>
    <scope>NUCLEOTIDE SEQUENCE [LARGE SCALE GENOMIC DNA]</scope>
    <source>
        <strain evidence="6 7">NBRC 108243</strain>
    </source>
</reference>
<dbReference type="eggNOG" id="COG1309">
    <property type="taxonomic scope" value="Bacteria"/>
</dbReference>
<dbReference type="InterPro" id="IPR001647">
    <property type="entry name" value="HTH_TetR"/>
</dbReference>
<evidence type="ECO:0000256" key="4">
    <source>
        <dbReference type="PROSITE-ProRule" id="PRU00335"/>
    </source>
</evidence>
<dbReference type="PANTHER" id="PTHR30055:SF234">
    <property type="entry name" value="HTH-TYPE TRANSCRIPTIONAL REGULATOR BETI"/>
    <property type="match status" value="1"/>
</dbReference>
<dbReference type="PROSITE" id="PS50977">
    <property type="entry name" value="HTH_TETR_2"/>
    <property type="match status" value="1"/>
</dbReference>
<dbReference type="SUPFAM" id="SSF46689">
    <property type="entry name" value="Homeodomain-like"/>
    <property type="match status" value="1"/>
</dbReference>
<dbReference type="STRING" id="1223545.GS4_26_00240"/>
<dbReference type="GO" id="GO:0000976">
    <property type="term" value="F:transcription cis-regulatory region binding"/>
    <property type="evidence" value="ECO:0007669"/>
    <property type="project" value="TreeGrafter"/>
</dbReference>
<keyword evidence="1" id="KW-0805">Transcription regulation</keyword>
<dbReference type="PANTHER" id="PTHR30055">
    <property type="entry name" value="HTH-TYPE TRANSCRIPTIONAL REGULATOR RUTR"/>
    <property type="match status" value="1"/>
</dbReference>
<evidence type="ECO:0000256" key="1">
    <source>
        <dbReference type="ARBA" id="ARBA00023015"/>
    </source>
</evidence>
<keyword evidence="7" id="KW-1185">Reference proteome</keyword>
<evidence type="ECO:0000313" key="6">
    <source>
        <dbReference type="EMBL" id="GAC69577.1"/>
    </source>
</evidence>
<dbReference type="Pfam" id="PF00440">
    <property type="entry name" value="TetR_N"/>
    <property type="match status" value="1"/>
</dbReference>
<organism evidence="6 7">
    <name type="scientific">Gordonia soli NBRC 108243</name>
    <dbReference type="NCBI Taxonomy" id="1223545"/>
    <lineage>
        <taxon>Bacteria</taxon>
        <taxon>Bacillati</taxon>
        <taxon>Actinomycetota</taxon>
        <taxon>Actinomycetes</taxon>
        <taxon>Mycobacteriales</taxon>
        <taxon>Gordoniaceae</taxon>
        <taxon>Gordonia</taxon>
    </lineage>
</organism>
<evidence type="ECO:0000256" key="2">
    <source>
        <dbReference type="ARBA" id="ARBA00023125"/>
    </source>
</evidence>
<dbReference type="InterPro" id="IPR050109">
    <property type="entry name" value="HTH-type_TetR-like_transc_reg"/>
</dbReference>
<dbReference type="EMBL" id="BANX01000026">
    <property type="protein sequence ID" value="GAC69577.1"/>
    <property type="molecule type" value="Genomic_DNA"/>
</dbReference>
<evidence type="ECO:0000313" key="7">
    <source>
        <dbReference type="Proteomes" id="UP000011666"/>
    </source>
</evidence>
<evidence type="ECO:0000256" key="3">
    <source>
        <dbReference type="ARBA" id="ARBA00023163"/>
    </source>
</evidence>
<proteinExistence type="predicted"/>
<dbReference type="GO" id="GO:0003700">
    <property type="term" value="F:DNA-binding transcription factor activity"/>
    <property type="evidence" value="ECO:0007669"/>
    <property type="project" value="TreeGrafter"/>
</dbReference>
<keyword evidence="2 4" id="KW-0238">DNA-binding</keyword>
<comment type="caution">
    <text evidence="6">The sequence shown here is derived from an EMBL/GenBank/DDBJ whole genome shotgun (WGS) entry which is preliminary data.</text>
</comment>
<dbReference type="Proteomes" id="UP000011666">
    <property type="component" value="Unassembled WGS sequence"/>
</dbReference>
<dbReference type="Gene3D" id="1.10.357.10">
    <property type="entry name" value="Tetracycline Repressor, domain 2"/>
    <property type="match status" value="1"/>
</dbReference>
<gene>
    <name evidence="6" type="ORF">GS4_26_00240</name>
</gene>
<accession>M0QQ51</accession>
<feature type="domain" description="HTH tetR-type" evidence="5">
    <location>
        <begin position="16"/>
        <end position="76"/>
    </location>
</feature>
<dbReference type="AlphaFoldDB" id="M0QQ51"/>
<keyword evidence="3" id="KW-0804">Transcription</keyword>
<protein>
    <submittedName>
        <fullName evidence="6">Putative TetR family transcriptional regulator</fullName>
    </submittedName>
</protein>
<name>M0QQ51_9ACTN</name>
<evidence type="ECO:0000259" key="5">
    <source>
        <dbReference type="PROSITE" id="PS50977"/>
    </source>
</evidence>
<dbReference type="InterPro" id="IPR009057">
    <property type="entry name" value="Homeodomain-like_sf"/>
</dbReference>
<dbReference type="PRINTS" id="PR00455">
    <property type="entry name" value="HTHTETR"/>
</dbReference>